<dbReference type="Gene3D" id="2.60.120.620">
    <property type="entry name" value="q2cbj1_9rhob like domain"/>
    <property type="match status" value="1"/>
</dbReference>
<keyword evidence="2" id="KW-1185">Reference proteome</keyword>
<comment type="caution">
    <text evidence="1">The sequence shown here is derived from an EMBL/GenBank/DDBJ whole genome shotgun (WGS) entry which is preliminary data.</text>
</comment>
<reference evidence="2" key="1">
    <citation type="journal article" date="2019" name="Int. J. Syst. Evol. Microbiol.">
        <title>The Global Catalogue of Microorganisms (GCM) 10K type strain sequencing project: providing services to taxonomists for standard genome sequencing and annotation.</title>
        <authorList>
            <consortium name="The Broad Institute Genomics Platform"/>
            <consortium name="The Broad Institute Genome Sequencing Center for Infectious Disease"/>
            <person name="Wu L."/>
            <person name="Ma J."/>
        </authorList>
    </citation>
    <scope>NUCLEOTIDE SEQUENCE [LARGE SCALE GENOMIC DNA]</scope>
    <source>
        <strain evidence="2">KCTC 42964</strain>
    </source>
</reference>
<accession>A0ABV7KX64</accession>
<dbReference type="EMBL" id="JBHRTR010000019">
    <property type="protein sequence ID" value="MFC3226942.1"/>
    <property type="molecule type" value="Genomic_DNA"/>
</dbReference>
<dbReference type="InterPro" id="IPR008775">
    <property type="entry name" value="Phytyl_CoA_dOase-like"/>
</dbReference>
<evidence type="ECO:0000313" key="1">
    <source>
        <dbReference type="EMBL" id="MFC3226942.1"/>
    </source>
</evidence>
<evidence type="ECO:0000313" key="2">
    <source>
        <dbReference type="Proteomes" id="UP001595528"/>
    </source>
</evidence>
<sequence>MAPAPAMLPAMPPDMLHDAAASLWRHGYARLPGLLPPRLHRPLARRLLQLRQAGIPPVGIFRDDAAWRAAAQVMPVATHFLGFRCAMLPNLWAMALLPGRLGSHGGARGWPPHVDYQGLSAVDGKVPYAVSLSFWLALSDAGPDNACMHVRPQVGLRDGTPVHGTAIALPARAGDVLMWRQDLPHWGGRMTRRARGPRLSIALEFQDAGWPPLDEPLLDPQAPPPFAERLRLIGRQRQKYRHISAPQKR</sequence>
<gene>
    <name evidence="1" type="ORF">ACFOGJ_06865</name>
</gene>
<dbReference type="Proteomes" id="UP001595528">
    <property type="component" value="Unassembled WGS sequence"/>
</dbReference>
<dbReference type="SUPFAM" id="SSF51197">
    <property type="entry name" value="Clavaminate synthase-like"/>
    <property type="match status" value="1"/>
</dbReference>
<keyword evidence="1" id="KW-0560">Oxidoreductase</keyword>
<dbReference type="GO" id="GO:0051213">
    <property type="term" value="F:dioxygenase activity"/>
    <property type="evidence" value="ECO:0007669"/>
    <property type="project" value="UniProtKB-KW"/>
</dbReference>
<dbReference type="Pfam" id="PF05721">
    <property type="entry name" value="PhyH"/>
    <property type="match status" value="1"/>
</dbReference>
<organism evidence="1 2">
    <name type="scientific">Marinibaculum pumilum</name>
    <dbReference type="NCBI Taxonomy" id="1766165"/>
    <lineage>
        <taxon>Bacteria</taxon>
        <taxon>Pseudomonadati</taxon>
        <taxon>Pseudomonadota</taxon>
        <taxon>Alphaproteobacteria</taxon>
        <taxon>Rhodospirillales</taxon>
        <taxon>Rhodospirillaceae</taxon>
        <taxon>Marinibaculum</taxon>
    </lineage>
</organism>
<dbReference type="RefSeq" id="WP_379899099.1">
    <property type="nucleotide sequence ID" value="NZ_JBHRTR010000019.1"/>
</dbReference>
<protein>
    <submittedName>
        <fullName evidence="1">Phytanoyl-CoA dioxygenase family protein</fullName>
    </submittedName>
</protein>
<proteinExistence type="predicted"/>
<name>A0ABV7KX64_9PROT</name>
<keyword evidence="1" id="KW-0223">Dioxygenase</keyword>